<protein>
    <submittedName>
        <fullName evidence="1">Uncharacterized protein</fullName>
    </submittedName>
</protein>
<proteinExistence type="predicted"/>
<name>X1I911_9ZZZZ</name>
<dbReference type="EMBL" id="BARU01043135">
    <property type="protein sequence ID" value="GAH78182.1"/>
    <property type="molecule type" value="Genomic_DNA"/>
</dbReference>
<evidence type="ECO:0000313" key="1">
    <source>
        <dbReference type="EMBL" id="GAH78182.1"/>
    </source>
</evidence>
<dbReference type="AlphaFoldDB" id="X1I911"/>
<comment type="caution">
    <text evidence="1">The sequence shown here is derived from an EMBL/GenBank/DDBJ whole genome shotgun (WGS) entry which is preliminary data.</text>
</comment>
<gene>
    <name evidence="1" type="ORF">S03H2_66113</name>
</gene>
<organism evidence="1">
    <name type="scientific">marine sediment metagenome</name>
    <dbReference type="NCBI Taxonomy" id="412755"/>
    <lineage>
        <taxon>unclassified sequences</taxon>
        <taxon>metagenomes</taxon>
        <taxon>ecological metagenomes</taxon>
    </lineage>
</organism>
<accession>X1I911</accession>
<reference evidence="1" key="1">
    <citation type="journal article" date="2014" name="Front. Microbiol.">
        <title>High frequency of phylogenetically diverse reductive dehalogenase-homologous genes in deep subseafloor sedimentary metagenomes.</title>
        <authorList>
            <person name="Kawai M."/>
            <person name="Futagami T."/>
            <person name="Toyoda A."/>
            <person name="Takaki Y."/>
            <person name="Nishi S."/>
            <person name="Hori S."/>
            <person name="Arai W."/>
            <person name="Tsubouchi T."/>
            <person name="Morono Y."/>
            <person name="Uchiyama I."/>
            <person name="Ito T."/>
            <person name="Fujiyama A."/>
            <person name="Inagaki F."/>
            <person name="Takami H."/>
        </authorList>
    </citation>
    <scope>NUCLEOTIDE SEQUENCE</scope>
    <source>
        <strain evidence="1">Expedition CK06-06</strain>
    </source>
</reference>
<feature type="non-terminal residue" evidence="1">
    <location>
        <position position="33"/>
    </location>
</feature>
<sequence>MEYMKPDEIVELFKKKLKKSAIIDSKIETKTAG</sequence>